<reference evidence="3 4" key="1">
    <citation type="submission" date="2011-10" db="EMBL/GenBank/DDBJ databases">
        <authorList>
            <person name="Quillaguamn J."/>
            <person name="Guzmn D."/>
            <person name="Balderrama-Subieta A."/>
            <person name="Cardona-Ortuo C."/>
            <person name="Guevara-Martnez M."/>
            <person name="Callisaya-Quispe N."/>
        </authorList>
    </citation>
    <scope>NUCLEOTIDE SEQUENCE [LARGE SCALE GENOMIC DNA]</scope>
    <source>
        <strain evidence="3 4">LC1</strain>
    </source>
</reference>
<accession>A0A7U9GFK1</accession>
<dbReference type="InterPro" id="IPR007457">
    <property type="entry name" value="Fe_traffick_prot_YggX"/>
</dbReference>
<evidence type="ECO:0000256" key="1">
    <source>
        <dbReference type="ARBA" id="ARBA00023004"/>
    </source>
</evidence>
<proteinExistence type="inferred from homology"/>
<dbReference type="Proteomes" id="UP000005756">
    <property type="component" value="Unassembled WGS sequence"/>
</dbReference>
<dbReference type="AlphaFoldDB" id="A0A7U9GFK1"/>
<dbReference type="GO" id="GO:0034599">
    <property type="term" value="P:cellular response to oxidative stress"/>
    <property type="evidence" value="ECO:0007669"/>
    <property type="project" value="TreeGrafter"/>
</dbReference>
<comment type="similarity">
    <text evidence="2">Belongs to the Fe(2+)-trafficking protein family.</text>
</comment>
<dbReference type="PANTHER" id="PTHR36965:SF1">
    <property type="entry name" value="FE(2+)-TRAFFICKING PROTEIN-RELATED"/>
    <property type="match status" value="1"/>
</dbReference>
<comment type="function">
    <text evidence="2">Could be a mediator in iron transactions between iron acquisition and iron-requiring processes, such as synthesis and/or repair of Fe-S clusters in biosynthetic enzymes.</text>
</comment>
<sequence>MKSQNQEHVMSNTVFCRKYQKELEALSFPPLPGKQGQEIQATVSKPAWEAWQALQTRLINEKHLNMLDPESRAYLMEQMQRFLDNQETDQAEGYVPTTQA</sequence>
<dbReference type="GO" id="GO:0005506">
    <property type="term" value="F:iron ion binding"/>
    <property type="evidence" value="ECO:0007669"/>
    <property type="project" value="UniProtKB-UniRule"/>
</dbReference>
<dbReference type="EMBL" id="JH393258">
    <property type="protein sequence ID" value="EHJ93017.1"/>
    <property type="molecule type" value="Genomic_DNA"/>
</dbReference>
<keyword evidence="1 2" id="KW-0408">Iron</keyword>
<protein>
    <recommendedName>
        <fullName evidence="2">Probable Fe(2+)-trafficking protein</fullName>
    </recommendedName>
</protein>
<dbReference type="PANTHER" id="PTHR36965">
    <property type="entry name" value="FE(2+)-TRAFFICKING PROTEIN-RELATED"/>
    <property type="match status" value="1"/>
</dbReference>
<evidence type="ECO:0000313" key="4">
    <source>
        <dbReference type="Proteomes" id="UP000005756"/>
    </source>
</evidence>
<evidence type="ECO:0000256" key="2">
    <source>
        <dbReference type="HAMAP-Rule" id="MF_00686"/>
    </source>
</evidence>
<dbReference type="NCBIfam" id="NF003817">
    <property type="entry name" value="PRK05408.1"/>
    <property type="match status" value="1"/>
</dbReference>
<dbReference type="GO" id="GO:0005829">
    <property type="term" value="C:cytosol"/>
    <property type="evidence" value="ECO:0007669"/>
    <property type="project" value="TreeGrafter"/>
</dbReference>
<evidence type="ECO:0000313" key="3">
    <source>
        <dbReference type="EMBL" id="EHJ93017.1"/>
    </source>
</evidence>
<dbReference type="InterPro" id="IPR036766">
    <property type="entry name" value="Fe_traffick_prot_YggX_sf"/>
</dbReference>
<dbReference type="PIRSF" id="PIRSF029827">
    <property type="entry name" value="Fe_traffic_YggX"/>
    <property type="match status" value="1"/>
</dbReference>
<dbReference type="Gene3D" id="1.10.3880.10">
    <property type="entry name" value="Fe(II) trafficking protein YggX"/>
    <property type="match status" value="1"/>
</dbReference>
<organism evidence="3 4">
    <name type="scientific">Vreelandella boliviensis LC1</name>
    <dbReference type="NCBI Taxonomy" id="1072583"/>
    <lineage>
        <taxon>Bacteria</taxon>
        <taxon>Pseudomonadati</taxon>
        <taxon>Pseudomonadota</taxon>
        <taxon>Gammaproteobacteria</taxon>
        <taxon>Oceanospirillales</taxon>
        <taxon>Halomonadaceae</taxon>
        <taxon>Vreelandella</taxon>
    </lineage>
</organism>
<gene>
    <name evidence="3" type="ORF">KUC_2979</name>
</gene>
<name>A0A7U9GFK1_9GAMM</name>
<dbReference type="HAMAP" id="MF_00686">
    <property type="entry name" value="Fe_traffic_YggX"/>
    <property type="match status" value="1"/>
</dbReference>
<dbReference type="Pfam" id="PF04362">
    <property type="entry name" value="Iron_traffic"/>
    <property type="match status" value="1"/>
</dbReference>
<dbReference type="SUPFAM" id="SSF111148">
    <property type="entry name" value="YggX-like"/>
    <property type="match status" value="1"/>
</dbReference>